<gene>
    <name evidence="2" type="ORF">HINF_LOCUS12356</name>
</gene>
<proteinExistence type="predicted"/>
<dbReference type="CDD" id="cd00167">
    <property type="entry name" value="SANT"/>
    <property type="match status" value="1"/>
</dbReference>
<protein>
    <submittedName>
        <fullName evidence="2">Myb-like_DNA-binding domain-containing protein</fullName>
    </submittedName>
</protein>
<feature type="domain" description="SANT" evidence="1">
    <location>
        <begin position="38"/>
        <end position="66"/>
    </location>
</feature>
<comment type="caution">
    <text evidence="2">The sequence shown here is derived from an EMBL/GenBank/DDBJ whole genome shotgun (WGS) entry which is preliminary data.</text>
</comment>
<accession>A0ABP1HGV8</accession>
<dbReference type="SMART" id="SM00717">
    <property type="entry name" value="SANT"/>
    <property type="match status" value="2"/>
</dbReference>
<dbReference type="Proteomes" id="UP001642409">
    <property type="component" value="Unassembled WGS sequence"/>
</dbReference>
<evidence type="ECO:0000259" key="1">
    <source>
        <dbReference type="PROSITE" id="PS51293"/>
    </source>
</evidence>
<keyword evidence="3" id="KW-1185">Reference proteome</keyword>
<dbReference type="Gene3D" id="1.10.10.60">
    <property type="entry name" value="Homeodomain-like"/>
    <property type="match status" value="1"/>
</dbReference>
<dbReference type="EMBL" id="CAXDID020000028">
    <property type="protein sequence ID" value="CAL5991979.1"/>
    <property type="molecule type" value="Genomic_DNA"/>
</dbReference>
<dbReference type="InterPro" id="IPR001005">
    <property type="entry name" value="SANT/Myb"/>
</dbReference>
<dbReference type="PROSITE" id="PS51293">
    <property type="entry name" value="SANT"/>
    <property type="match status" value="1"/>
</dbReference>
<dbReference type="SUPFAM" id="SSF46689">
    <property type="entry name" value="Homeodomain-like"/>
    <property type="match status" value="2"/>
</dbReference>
<name>A0ABP1HGV8_9EUKA</name>
<reference evidence="2 3" key="1">
    <citation type="submission" date="2024-07" db="EMBL/GenBank/DDBJ databases">
        <authorList>
            <person name="Akdeniz Z."/>
        </authorList>
    </citation>
    <scope>NUCLEOTIDE SEQUENCE [LARGE SCALE GENOMIC DNA]</scope>
</reference>
<sequence>MSKETKTTRRNYCLWSMAEKEQLKSIILQYLAKGDKLDWENIQQIIKTKTQRQCYDQYVLQFKSEKQYSVRHDWTQQEENKLVQEFNKSPFKWETIQHSFVNISISQLKNKYNSIKHKYVLQQSNCNKEETNIIYQLQQLLWNHQ</sequence>
<evidence type="ECO:0000313" key="3">
    <source>
        <dbReference type="Proteomes" id="UP001642409"/>
    </source>
</evidence>
<dbReference type="InterPro" id="IPR009057">
    <property type="entry name" value="Homeodomain-like_sf"/>
</dbReference>
<organism evidence="2 3">
    <name type="scientific">Hexamita inflata</name>
    <dbReference type="NCBI Taxonomy" id="28002"/>
    <lineage>
        <taxon>Eukaryota</taxon>
        <taxon>Metamonada</taxon>
        <taxon>Diplomonadida</taxon>
        <taxon>Hexamitidae</taxon>
        <taxon>Hexamitinae</taxon>
        <taxon>Hexamita</taxon>
    </lineage>
</organism>
<evidence type="ECO:0000313" key="2">
    <source>
        <dbReference type="EMBL" id="CAL5991979.1"/>
    </source>
</evidence>
<dbReference type="Pfam" id="PF00249">
    <property type="entry name" value="Myb_DNA-binding"/>
    <property type="match status" value="1"/>
</dbReference>
<dbReference type="InterPro" id="IPR017884">
    <property type="entry name" value="SANT_dom"/>
</dbReference>